<dbReference type="SMART" id="SM00220">
    <property type="entry name" value="S_TKc"/>
    <property type="match status" value="1"/>
</dbReference>
<dbReference type="InterPro" id="IPR008271">
    <property type="entry name" value="Ser/Thr_kinase_AS"/>
</dbReference>
<feature type="region of interest" description="Disordered" evidence="2">
    <location>
        <begin position="582"/>
        <end position="630"/>
    </location>
</feature>
<dbReference type="EMBL" id="ML994614">
    <property type="protein sequence ID" value="KAF2193151.1"/>
    <property type="molecule type" value="Genomic_DNA"/>
</dbReference>
<evidence type="ECO:0000256" key="2">
    <source>
        <dbReference type="SAM" id="MobiDB-lite"/>
    </source>
</evidence>
<keyword evidence="5" id="KW-1185">Reference proteome</keyword>
<accession>A0A6A6EPD5</accession>
<dbReference type="GO" id="GO:0004672">
    <property type="term" value="F:protein kinase activity"/>
    <property type="evidence" value="ECO:0007669"/>
    <property type="project" value="InterPro"/>
</dbReference>
<feature type="domain" description="Protein kinase" evidence="3">
    <location>
        <begin position="166"/>
        <end position="502"/>
    </location>
</feature>
<dbReference type="InterPro" id="IPR052751">
    <property type="entry name" value="Plant_MAPKKK"/>
</dbReference>
<evidence type="ECO:0000313" key="4">
    <source>
        <dbReference type="EMBL" id="KAF2193151.1"/>
    </source>
</evidence>
<evidence type="ECO:0000313" key="5">
    <source>
        <dbReference type="Proteomes" id="UP000800200"/>
    </source>
</evidence>
<dbReference type="Gene3D" id="1.25.40.20">
    <property type="entry name" value="Ankyrin repeat-containing domain"/>
    <property type="match status" value="1"/>
</dbReference>
<dbReference type="AlphaFoldDB" id="A0A6A6EPD5"/>
<dbReference type="InterPro" id="IPR000719">
    <property type="entry name" value="Prot_kinase_dom"/>
</dbReference>
<dbReference type="InterPro" id="IPR036770">
    <property type="entry name" value="Ankyrin_rpt-contain_sf"/>
</dbReference>
<dbReference type="SUPFAM" id="SSF56112">
    <property type="entry name" value="Protein kinase-like (PK-like)"/>
    <property type="match status" value="1"/>
</dbReference>
<dbReference type="GO" id="GO:0005524">
    <property type="term" value="F:ATP binding"/>
    <property type="evidence" value="ECO:0007669"/>
    <property type="project" value="InterPro"/>
</dbReference>
<organism evidence="4 5">
    <name type="scientific">Zopfia rhizophila CBS 207.26</name>
    <dbReference type="NCBI Taxonomy" id="1314779"/>
    <lineage>
        <taxon>Eukaryota</taxon>
        <taxon>Fungi</taxon>
        <taxon>Dikarya</taxon>
        <taxon>Ascomycota</taxon>
        <taxon>Pezizomycotina</taxon>
        <taxon>Dothideomycetes</taxon>
        <taxon>Dothideomycetes incertae sedis</taxon>
        <taxon>Zopfiaceae</taxon>
        <taxon>Zopfia</taxon>
    </lineage>
</organism>
<name>A0A6A6EPD5_9PEZI</name>
<evidence type="ECO:0000259" key="3">
    <source>
        <dbReference type="PROSITE" id="PS50011"/>
    </source>
</evidence>
<dbReference type="InterPro" id="IPR002110">
    <property type="entry name" value="Ankyrin_rpt"/>
</dbReference>
<dbReference type="PROSITE" id="PS50011">
    <property type="entry name" value="PROTEIN_KINASE_DOM"/>
    <property type="match status" value="1"/>
</dbReference>
<dbReference type="GO" id="GO:0007165">
    <property type="term" value="P:signal transduction"/>
    <property type="evidence" value="ECO:0007669"/>
    <property type="project" value="TreeGrafter"/>
</dbReference>
<feature type="compositionally biased region" description="Basic and acidic residues" evidence="2">
    <location>
        <begin position="599"/>
        <end position="612"/>
    </location>
</feature>
<proteinExistence type="predicted"/>
<dbReference type="SUPFAM" id="SSF48403">
    <property type="entry name" value="Ankyrin repeat"/>
    <property type="match status" value="1"/>
</dbReference>
<dbReference type="PROSITE" id="PS50088">
    <property type="entry name" value="ANK_REPEAT"/>
    <property type="match status" value="1"/>
</dbReference>
<dbReference type="PANTHER" id="PTHR48011">
    <property type="entry name" value="CCR4-NOT TRANSCRIPTIONAL COMPLEX SUBUNIT CAF120-RELATED"/>
    <property type="match status" value="1"/>
</dbReference>
<evidence type="ECO:0000256" key="1">
    <source>
        <dbReference type="PROSITE-ProRule" id="PRU00023"/>
    </source>
</evidence>
<sequence length="776" mass="87944">MAEQVSESKRLSQEMRQHVENSRDFNIRFMPNGKVEYVLDKTNLTALFQEHLARRGSNASAAEYAAKTIGEGNRCVPRRKLLAIIIFGNVDQNLEKFVDWLERDFSGVPSDERLPLKDHKEVEHWFGDGAERFLEIQPIFNPHVYKDKTPLYVEKSEERFYRHPLIGDPVELGKGAFSRVEKITVAAGHFVEDGTPSTQAISLARKVFKDQELAQEANPDFANEESILAQLEAQPWVHRNLMRNRGSIVVREGAVVCHCTLLYDLATSNLGDVFMNTDASKLLARASLDDKYQLIHYFTDLVDGVDHFHDASLIHMDIKWDNILVIIVLGKTYWKLADYNLCKLKTRKMHQNATSSTNSKRPPGVFQAPEVRGTGDGNVGWWSDYWSLGCLLIYLLAYLDGGADAIKKLEEYLRQYDPTYARFYSMATKKFSTKENPKVNKGFKKFCKSLRDNAQARDLQAGRRGEGEGSLVDTMLKFVEEHIFIVDRKKRKVPEYKTHHFAQMMKQTRKRYECLKNGDFDSPSETQQASWGVANPSGLVHKKCSFSGASFSQRVFWSSAGRSSSTSVRPEPNQDNQVVSELNDQTGRGTPASRNVHASRHDELPRPSDQPDTRTPPEPPNSLLSYTASLQSPPQSQECSFLCKAVNNSPTRSSENLSPLDDAHVSMDSPTVACPGCRNPPLHTLISRFYGPHCKALLDTLLEPMRGADLNSNDRHGRTPLQAALKKGNLGVCELLLERHTRWGVQIDWTYIENHWHEYNPDVKAFVNAARKGKMR</sequence>
<dbReference type="PROSITE" id="PS00108">
    <property type="entry name" value="PROTEIN_KINASE_ST"/>
    <property type="match status" value="1"/>
</dbReference>
<dbReference type="Proteomes" id="UP000800200">
    <property type="component" value="Unassembled WGS sequence"/>
</dbReference>
<dbReference type="InterPro" id="IPR011009">
    <property type="entry name" value="Kinase-like_dom_sf"/>
</dbReference>
<dbReference type="Pfam" id="PF00069">
    <property type="entry name" value="Pkinase"/>
    <property type="match status" value="1"/>
</dbReference>
<reference evidence="4" key="1">
    <citation type="journal article" date="2020" name="Stud. Mycol.">
        <title>101 Dothideomycetes genomes: a test case for predicting lifestyles and emergence of pathogens.</title>
        <authorList>
            <person name="Haridas S."/>
            <person name="Albert R."/>
            <person name="Binder M."/>
            <person name="Bloem J."/>
            <person name="Labutti K."/>
            <person name="Salamov A."/>
            <person name="Andreopoulos B."/>
            <person name="Baker S."/>
            <person name="Barry K."/>
            <person name="Bills G."/>
            <person name="Bluhm B."/>
            <person name="Cannon C."/>
            <person name="Castanera R."/>
            <person name="Culley D."/>
            <person name="Daum C."/>
            <person name="Ezra D."/>
            <person name="Gonzalez J."/>
            <person name="Henrissat B."/>
            <person name="Kuo A."/>
            <person name="Liang C."/>
            <person name="Lipzen A."/>
            <person name="Lutzoni F."/>
            <person name="Magnuson J."/>
            <person name="Mondo S."/>
            <person name="Nolan M."/>
            <person name="Ohm R."/>
            <person name="Pangilinan J."/>
            <person name="Park H.-J."/>
            <person name="Ramirez L."/>
            <person name="Alfaro M."/>
            <person name="Sun H."/>
            <person name="Tritt A."/>
            <person name="Yoshinaga Y."/>
            <person name="Zwiers L.-H."/>
            <person name="Turgeon B."/>
            <person name="Goodwin S."/>
            <person name="Spatafora J."/>
            <person name="Crous P."/>
            <person name="Grigoriev I."/>
        </authorList>
    </citation>
    <scope>NUCLEOTIDE SEQUENCE</scope>
    <source>
        <strain evidence="4">CBS 207.26</strain>
    </source>
</reference>
<feature type="repeat" description="ANK" evidence="1">
    <location>
        <begin position="716"/>
        <end position="739"/>
    </location>
</feature>
<dbReference type="PROSITE" id="PS50297">
    <property type="entry name" value="ANK_REP_REGION"/>
    <property type="match status" value="1"/>
</dbReference>
<protein>
    <recommendedName>
        <fullName evidence="3">Protein kinase domain-containing protein</fullName>
    </recommendedName>
</protein>
<gene>
    <name evidence="4" type="ORF">K469DRAFT_285261</name>
</gene>
<dbReference type="OrthoDB" id="5986190at2759"/>
<dbReference type="PANTHER" id="PTHR48011:SF4">
    <property type="entry name" value="MITOGEN-ACTIVATED PROTEIN KINASE KINASE KINASE 19"/>
    <property type="match status" value="1"/>
</dbReference>
<keyword evidence="1" id="KW-0040">ANK repeat</keyword>
<dbReference type="Gene3D" id="1.10.510.10">
    <property type="entry name" value="Transferase(Phosphotransferase) domain 1"/>
    <property type="match status" value="1"/>
</dbReference>